<evidence type="ECO:0000256" key="3">
    <source>
        <dbReference type="ARBA" id="ARBA00022989"/>
    </source>
</evidence>
<evidence type="ECO:0000313" key="7">
    <source>
        <dbReference type="EMBL" id="KHJ76222.1"/>
    </source>
</evidence>
<keyword evidence="3 6" id="KW-1133">Transmembrane helix</keyword>
<dbReference type="InterPro" id="IPR001708">
    <property type="entry name" value="YidC/ALB3/OXA1/COX18"/>
</dbReference>
<dbReference type="GO" id="GO:0032979">
    <property type="term" value="P:protein insertion into mitochondrial inner membrane from matrix"/>
    <property type="evidence" value="ECO:0007669"/>
    <property type="project" value="TreeGrafter"/>
</dbReference>
<dbReference type="PANTHER" id="PTHR12428:SF66">
    <property type="entry name" value="MITOCHONDRIAL INNER MEMBRANE PROTEIN OXA1L"/>
    <property type="match status" value="1"/>
</dbReference>
<evidence type="ECO:0000256" key="6">
    <source>
        <dbReference type="SAM" id="Phobius"/>
    </source>
</evidence>
<dbReference type="PANTHER" id="PTHR12428">
    <property type="entry name" value="OXA1"/>
    <property type="match status" value="1"/>
</dbReference>
<protein>
    <submittedName>
        <fullName evidence="7">Uncharacterized protein</fullName>
    </submittedName>
</protein>
<gene>
    <name evidence="7" type="ORF">OESDEN_24158</name>
</gene>
<keyword evidence="5" id="KW-0175">Coiled coil</keyword>
<keyword evidence="4 6" id="KW-0472">Membrane</keyword>
<evidence type="ECO:0000256" key="1">
    <source>
        <dbReference type="ARBA" id="ARBA00004141"/>
    </source>
</evidence>
<evidence type="ECO:0000256" key="2">
    <source>
        <dbReference type="ARBA" id="ARBA00022692"/>
    </source>
</evidence>
<keyword evidence="2 6" id="KW-0812">Transmembrane</keyword>
<organism evidence="7 8">
    <name type="scientific">Oesophagostomum dentatum</name>
    <name type="common">Nodular worm</name>
    <dbReference type="NCBI Taxonomy" id="61180"/>
    <lineage>
        <taxon>Eukaryota</taxon>
        <taxon>Metazoa</taxon>
        <taxon>Ecdysozoa</taxon>
        <taxon>Nematoda</taxon>
        <taxon>Chromadorea</taxon>
        <taxon>Rhabditida</taxon>
        <taxon>Rhabditina</taxon>
        <taxon>Rhabditomorpha</taxon>
        <taxon>Strongyloidea</taxon>
        <taxon>Strongylidae</taxon>
        <taxon>Oesophagostomum</taxon>
    </lineage>
</organism>
<sequence>MALEGIHMHADIPWWTTIVCATVALRLALIIVPIMSQRLVAKQSMYKKELDDFRARIEDARKEGNNLLQQQIFLEQRDFLRSKDIRLGRQFFILLANGAVFATQFFAIRKM</sequence>
<feature type="transmembrane region" description="Helical" evidence="6">
    <location>
        <begin position="91"/>
        <end position="108"/>
    </location>
</feature>
<evidence type="ECO:0000313" key="8">
    <source>
        <dbReference type="Proteomes" id="UP000053660"/>
    </source>
</evidence>
<dbReference type="GO" id="GO:0032977">
    <property type="term" value="F:membrane insertase activity"/>
    <property type="evidence" value="ECO:0007669"/>
    <property type="project" value="InterPro"/>
</dbReference>
<feature type="non-terminal residue" evidence="7">
    <location>
        <position position="111"/>
    </location>
</feature>
<evidence type="ECO:0000256" key="4">
    <source>
        <dbReference type="ARBA" id="ARBA00023136"/>
    </source>
</evidence>
<name>A0A0B1RYC9_OESDE</name>
<feature type="coiled-coil region" evidence="5">
    <location>
        <begin position="43"/>
        <end position="70"/>
    </location>
</feature>
<accession>A0A0B1RYC9</accession>
<comment type="subcellular location">
    <subcellularLocation>
        <location evidence="1">Membrane</location>
        <topology evidence="1">Multi-pass membrane protein</topology>
    </subcellularLocation>
</comment>
<reference evidence="7 8" key="1">
    <citation type="submission" date="2014-03" db="EMBL/GenBank/DDBJ databases">
        <title>Draft genome of the hookworm Oesophagostomum dentatum.</title>
        <authorList>
            <person name="Mitreva M."/>
        </authorList>
    </citation>
    <scope>NUCLEOTIDE SEQUENCE [LARGE SCALE GENOMIC DNA]</scope>
    <source>
        <strain evidence="7 8">OD-Hann</strain>
    </source>
</reference>
<dbReference type="EMBL" id="KN611970">
    <property type="protein sequence ID" value="KHJ76222.1"/>
    <property type="molecule type" value="Genomic_DNA"/>
</dbReference>
<proteinExistence type="predicted"/>
<keyword evidence="8" id="KW-1185">Reference proteome</keyword>
<dbReference type="Proteomes" id="UP000053660">
    <property type="component" value="Unassembled WGS sequence"/>
</dbReference>
<dbReference type="GO" id="GO:0005743">
    <property type="term" value="C:mitochondrial inner membrane"/>
    <property type="evidence" value="ECO:0007669"/>
    <property type="project" value="TreeGrafter"/>
</dbReference>
<feature type="transmembrane region" description="Helical" evidence="6">
    <location>
        <begin position="12"/>
        <end position="35"/>
    </location>
</feature>
<evidence type="ECO:0000256" key="5">
    <source>
        <dbReference type="SAM" id="Coils"/>
    </source>
</evidence>
<dbReference type="AlphaFoldDB" id="A0A0B1RYC9"/>
<dbReference type="OrthoDB" id="2148490at2759"/>